<keyword evidence="4" id="KW-1185">Reference proteome</keyword>
<organism evidence="3 4">
    <name type="scientific">Halobaculum litoreum</name>
    <dbReference type="NCBI Taxonomy" id="3031998"/>
    <lineage>
        <taxon>Archaea</taxon>
        <taxon>Methanobacteriati</taxon>
        <taxon>Methanobacteriota</taxon>
        <taxon>Stenosarchaea group</taxon>
        <taxon>Halobacteria</taxon>
        <taxon>Halobacteriales</taxon>
        <taxon>Haloferacaceae</taxon>
        <taxon>Halobaculum</taxon>
    </lineage>
</organism>
<proteinExistence type="predicted"/>
<protein>
    <recommendedName>
        <fullName evidence="2">DUF7311 domain-containing protein</fullName>
    </recommendedName>
</protein>
<evidence type="ECO:0000313" key="3">
    <source>
        <dbReference type="EMBL" id="MFC7136669.1"/>
    </source>
</evidence>
<feature type="compositionally biased region" description="Low complexity" evidence="1">
    <location>
        <begin position="184"/>
        <end position="209"/>
    </location>
</feature>
<dbReference type="InterPro" id="IPR055735">
    <property type="entry name" value="DUF7311"/>
</dbReference>
<dbReference type="RefSeq" id="WP_432765040.1">
    <property type="nucleotide sequence ID" value="NZ_CP126156.1"/>
</dbReference>
<reference evidence="3 4" key="1">
    <citation type="journal article" date="2019" name="Int. J. Syst. Evol. Microbiol.">
        <title>The Global Catalogue of Microorganisms (GCM) 10K type strain sequencing project: providing services to taxonomists for standard genome sequencing and annotation.</title>
        <authorList>
            <consortium name="The Broad Institute Genomics Platform"/>
            <consortium name="The Broad Institute Genome Sequencing Center for Infectious Disease"/>
            <person name="Wu L."/>
            <person name="Ma J."/>
        </authorList>
    </citation>
    <scope>NUCLEOTIDE SEQUENCE [LARGE SCALE GENOMIC DNA]</scope>
    <source>
        <strain evidence="3 4">DT92</strain>
    </source>
</reference>
<gene>
    <name evidence="3" type="ORF">ACFQRB_09505</name>
</gene>
<dbReference type="EMBL" id="JBHSZG010000001">
    <property type="protein sequence ID" value="MFC7136669.1"/>
    <property type="molecule type" value="Genomic_DNA"/>
</dbReference>
<dbReference type="Pfam" id="PF23993">
    <property type="entry name" value="DUF7311"/>
    <property type="match status" value="1"/>
</dbReference>
<dbReference type="Proteomes" id="UP001596368">
    <property type="component" value="Unassembled WGS sequence"/>
</dbReference>
<evidence type="ECO:0000256" key="1">
    <source>
        <dbReference type="SAM" id="MobiDB-lite"/>
    </source>
</evidence>
<evidence type="ECO:0000313" key="4">
    <source>
        <dbReference type="Proteomes" id="UP001596368"/>
    </source>
</evidence>
<dbReference type="AlphaFoldDB" id="A0ABD5XSN5"/>
<evidence type="ECO:0000259" key="2">
    <source>
        <dbReference type="Pfam" id="PF23993"/>
    </source>
</evidence>
<name>A0ABD5XSN5_9EURY</name>
<comment type="caution">
    <text evidence="3">The sequence shown here is derived from an EMBL/GenBank/DDBJ whole genome shotgun (WGS) entry which is preliminary data.</text>
</comment>
<sequence length="209" mass="20534">MIRVVLAVAVTAALLAAALPAAEDARVERTLAALDRERASVDRAAAALARGEPARGAGVGALPTARRVVAVTLPDRSLASAAVRSLALCPSRGDAGSATLVASVEGTATVRADLSARVVLPAGGVVLSTPGTHRLVLEPVVRAGDRRVAVSAGAGRPDGEGGGGSSSRTRPPAPCDSSTASGDGATTASPTRTTAAAGSRSTTRRAPPP</sequence>
<accession>A0ABD5XSN5</accession>
<feature type="region of interest" description="Disordered" evidence="1">
    <location>
        <begin position="148"/>
        <end position="209"/>
    </location>
</feature>
<feature type="domain" description="DUF7311" evidence="2">
    <location>
        <begin position="1"/>
        <end position="150"/>
    </location>
</feature>
<dbReference type="GeneID" id="301459930"/>